<dbReference type="RefSeq" id="WP_127123058.1">
    <property type="nucleotide sequence ID" value="NZ_BHXQ01000005.1"/>
</dbReference>
<dbReference type="InterPro" id="IPR027791">
    <property type="entry name" value="Galactosyl_T_C"/>
</dbReference>
<evidence type="ECO:0000256" key="1">
    <source>
        <dbReference type="ARBA" id="ARBA00022679"/>
    </source>
</evidence>
<evidence type="ECO:0000313" key="4">
    <source>
        <dbReference type="EMBL" id="GCC52398.1"/>
    </source>
</evidence>
<dbReference type="AlphaFoldDB" id="A0A401UBW4"/>
<keyword evidence="1 4" id="KW-0808">Transferase</keyword>
<keyword evidence="5" id="KW-1185">Reference proteome</keyword>
<dbReference type="Pfam" id="PF02709">
    <property type="entry name" value="Glyco_transf_7C"/>
    <property type="match status" value="1"/>
</dbReference>
<accession>A0A401UBW4</accession>
<evidence type="ECO:0000259" key="3">
    <source>
        <dbReference type="Pfam" id="PF02709"/>
    </source>
</evidence>
<dbReference type="OrthoDB" id="9815923at2"/>
<feature type="domain" description="Galactosyltransferase C-terminal" evidence="3">
    <location>
        <begin position="181"/>
        <end position="239"/>
    </location>
</feature>
<dbReference type="InterPro" id="IPR001173">
    <property type="entry name" value="Glyco_trans_2-like"/>
</dbReference>
<dbReference type="Proteomes" id="UP000288227">
    <property type="component" value="Unassembled WGS sequence"/>
</dbReference>
<reference evidence="4 5" key="1">
    <citation type="submission" date="2018-11" db="EMBL/GenBank/DDBJ databases">
        <title>Chryseotalea sanarue gen. nov., sp., nov., a member of the family Cytophagaceae, isolated from a brackish lake in Hamamatsu Japan.</title>
        <authorList>
            <person name="Maejima Y."/>
            <person name="Iino T."/>
            <person name="Muraguchi Y."/>
            <person name="Fukuda K."/>
            <person name="Ohkuma M."/>
            <person name="Moriuchi R."/>
            <person name="Dohra H."/>
            <person name="Kimbara K."/>
            <person name="Shintani M."/>
        </authorList>
    </citation>
    <scope>NUCLEOTIDE SEQUENCE [LARGE SCALE GENOMIC DNA]</scope>
    <source>
        <strain evidence="4 5">Ys</strain>
    </source>
</reference>
<name>A0A401UBW4_9BACT</name>
<dbReference type="Pfam" id="PF00535">
    <property type="entry name" value="Glycos_transf_2"/>
    <property type="match status" value="1"/>
</dbReference>
<comment type="caution">
    <text evidence="4">The sequence shown here is derived from an EMBL/GenBank/DDBJ whole genome shotgun (WGS) entry which is preliminary data.</text>
</comment>
<sequence>MSLKASIIISFYNKIDWLTLVLAALERQSEKNFEVIIADDGSNDTVVNAIQDYTKSTPLSIQHVWHPDNGFLKTTILNKSVVASRSEYLIFIDGDCIPHKNFIEDHLRLSSPNEVIIGRRVNLSDALSKQITAEKIKDGFLENSFVARLIIDSIVNKSKDIEKGIHIQNTKINRLLGTYKKGLLGCNFSISKSDLLAVNGFDERYKSPRYGEDTEIAYRFIQFGLKLFMPKFALGQYHLWHKKLGRDSEAENAILFEETKTNKYTRTPYGIVKEK</sequence>
<dbReference type="Gene3D" id="3.90.550.10">
    <property type="entry name" value="Spore Coat Polysaccharide Biosynthesis Protein SpsA, Chain A"/>
    <property type="match status" value="1"/>
</dbReference>
<dbReference type="SUPFAM" id="SSF53448">
    <property type="entry name" value="Nucleotide-diphospho-sugar transferases"/>
    <property type="match status" value="1"/>
</dbReference>
<organism evidence="4 5">
    <name type="scientific">Chryseotalea sanaruensis</name>
    <dbReference type="NCBI Taxonomy" id="2482724"/>
    <lineage>
        <taxon>Bacteria</taxon>
        <taxon>Pseudomonadati</taxon>
        <taxon>Bacteroidota</taxon>
        <taxon>Cytophagia</taxon>
        <taxon>Cytophagales</taxon>
        <taxon>Chryseotaleaceae</taxon>
        <taxon>Chryseotalea</taxon>
    </lineage>
</organism>
<dbReference type="PANTHER" id="PTHR43685:SF3">
    <property type="entry name" value="SLR2126 PROTEIN"/>
    <property type="match status" value="1"/>
</dbReference>
<feature type="domain" description="Glycosyltransferase 2-like" evidence="2">
    <location>
        <begin position="6"/>
        <end position="126"/>
    </location>
</feature>
<gene>
    <name evidence="4" type="ORF">SanaruYs_26350</name>
</gene>
<proteinExistence type="predicted"/>
<evidence type="ECO:0000259" key="2">
    <source>
        <dbReference type="Pfam" id="PF00535"/>
    </source>
</evidence>
<protein>
    <submittedName>
        <fullName evidence="4">Glycosyl transferase</fullName>
    </submittedName>
</protein>
<dbReference type="PANTHER" id="PTHR43685">
    <property type="entry name" value="GLYCOSYLTRANSFERASE"/>
    <property type="match status" value="1"/>
</dbReference>
<dbReference type="InterPro" id="IPR029044">
    <property type="entry name" value="Nucleotide-diphossugar_trans"/>
</dbReference>
<dbReference type="EMBL" id="BHXQ01000005">
    <property type="protein sequence ID" value="GCC52398.1"/>
    <property type="molecule type" value="Genomic_DNA"/>
</dbReference>
<dbReference type="InterPro" id="IPR050834">
    <property type="entry name" value="Glycosyltransf_2"/>
</dbReference>
<evidence type="ECO:0000313" key="5">
    <source>
        <dbReference type="Proteomes" id="UP000288227"/>
    </source>
</evidence>
<dbReference type="GO" id="GO:0016740">
    <property type="term" value="F:transferase activity"/>
    <property type="evidence" value="ECO:0007669"/>
    <property type="project" value="UniProtKB-KW"/>
</dbReference>